<evidence type="ECO:0000256" key="5">
    <source>
        <dbReference type="ARBA" id="ARBA00047686"/>
    </source>
</evidence>
<organism evidence="7 8">
    <name type="scientific">candidate division WOR-3 bacterium JGI_Cruoil_03_51_56</name>
    <dbReference type="NCBI Taxonomy" id="1973747"/>
    <lineage>
        <taxon>Bacteria</taxon>
        <taxon>Bacteria division WOR-3</taxon>
    </lineage>
</organism>
<dbReference type="PANTHER" id="PTHR11241">
    <property type="entry name" value="DEOXYURIDINE 5'-TRIPHOSPHATE NUCLEOTIDOHYDROLASE"/>
    <property type="match status" value="1"/>
</dbReference>
<dbReference type="GO" id="GO:0000287">
    <property type="term" value="F:magnesium ion binding"/>
    <property type="evidence" value="ECO:0007669"/>
    <property type="project" value="InterPro"/>
</dbReference>
<keyword evidence="4" id="KW-0546">Nucleotide metabolism</keyword>
<keyword evidence="3 7" id="KW-0378">Hydrolase</keyword>
<dbReference type="GO" id="GO:0006226">
    <property type="term" value="P:dUMP biosynthetic process"/>
    <property type="evidence" value="ECO:0007669"/>
    <property type="project" value="InterPro"/>
</dbReference>
<dbReference type="GO" id="GO:0046081">
    <property type="term" value="P:dUTP catabolic process"/>
    <property type="evidence" value="ECO:0007669"/>
    <property type="project" value="InterPro"/>
</dbReference>
<reference evidence="7 8" key="1">
    <citation type="submission" date="2017-07" db="EMBL/GenBank/DDBJ databases">
        <title>Recovery of genomes from metagenomes via a dereplication, aggregation, and scoring strategy.</title>
        <authorList>
            <person name="Sieber C.M."/>
            <person name="Probst A.J."/>
            <person name="Sharrar A."/>
            <person name="Thomas B.C."/>
            <person name="Hess M."/>
            <person name="Tringe S.G."/>
            <person name="Banfield J.F."/>
        </authorList>
    </citation>
    <scope>NUCLEOTIDE SEQUENCE [LARGE SCALE GENOMIC DNA]</scope>
    <source>
        <strain evidence="7">JGI_Cruoil_03_51_56</strain>
    </source>
</reference>
<dbReference type="PANTHER" id="PTHR11241:SF0">
    <property type="entry name" value="DEOXYURIDINE 5'-TRIPHOSPHATE NUCLEOTIDOHYDROLASE"/>
    <property type="match status" value="1"/>
</dbReference>
<dbReference type="GO" id="GO:0004170">
    <property type="term" value="F:dUTP diphosphatase activity"/>
    <property type="evidence" value="ECO:0007669"/>
    <property type="project" value="UniProtKB-EC"/>
</dbReference>
<evidence type="ECO:0000256" key="3">
    <source>
        <dbReference type="ARBA" id="ARBA00022801"/>
    </source>
</evidence>
<dbReference type="InterPro" id="IPR008181">
    <property type="entry name" value="dUTPase"/>
</dbReference>
<evidence type="ECO:0000259" key="6">
    <source>
        <dbReference type="Pfam" id="PF00692"/>
    </source>
</evidence>
<comment type="caution">
    <text evidence="7">The sequence shown here is derived from an EMBL/GenBank/DDBJ whole genome shotgun (WGS) entry which is preliminary data.</text>
</comment>
<protein>
    <recommendedName>
        <fullName evidence="2">dUTP diphosphatase</fullName>
        <ecNumber evidence="2">3.6.1.23</ecNumber>
    </recommendedName>
</protein>
<evidence type="ECO:0000313" key="8">
    <source>
        <dbReference type="Proteomes" id="UP000215559"/>
    </source>
</evidence>
<dbReference type="Proteomes" id="UP000215559">
    <property type="component" value="Unassembled WGS sequence"/>
</dbReference>
<dbReference type="NCBIfam" id="NF001862">
    <property type="entry name" value="PRK00601.1"/>
    <property type="match status" value="1"/>
</dbReference>
<dbReference type="NCBIfam" id="TIGR00576">
    <property type="entry name" value="dut"/>
    <property type="match status" value="1"/>
</dbReference>
<dbReference type="Gene3D" id="2.70.40.10">
    <property type="match status" value="1"/>
</dbReference>
<comment type="catalytic activity">
    <reaction evidence="5">
        <text>dUTP + H2O = dUMP + diphosphate + H(+)</text>
        <dbReference type="Rhea" id="RHEA:10248"/>
        <dbReference type="ChEBI" id="CHEBI:15377"/>
        <dbReference type="ChEBI" id="CHEBI:15378"/>
        <dbReference type="ChEBI" id="CHEBI:33019"/>
        <dbReference type="ChEBI" id="CHEBI:61555"/>
        <dbReference type="ChEBI" id="CHEBI:246422"/>
        <dbReference type="EC" id="3.6.1.23"/>
    </reaction>
</comment>
<dbReference type="InterPro" id="IPR033704">
    <property type="entry name" value="dUTPase_trimeric"/>
</dbReference>
<dbReference type="AlphaFoldDB" id="A0A235BV67"/>
<dbReference type="InterPro" id="IPR029054">
    <property type="entry name" value="dUTPase-like"/>
</dbReference>
<dbReference type="CDD" id="cd07557">
    <property type="entry name" value="trimeric_dUTPase"/>
    <property type="match status" value="1"/>
</dbReference>
<feature type="domain" description="dUTPase-like" evidence="6">
    <location>
        <begin position="14"/>
        <end position="143"/>
    </location>
</feature>
<sequence length="143" mass="15416">MKPITVRIKLLSPVPLPKRQTSGSAGFDLTAAQSTIIKARSFATVSTGLAIELPKEIEAQVRPRSGLAAAHGIGILNSPGTIDPDYRGEIKVILFNCSEKDFPVRQGDRIAQLVFSRAVLVNLQRVEHLSRTQRGTSGFGHTG</sequence>
<dbReference type="EC" id="3.6.1.23" evidence="2"/>
<evidence type="ECO:0000313" key="7">
    <source>
        <dbReference type="EMBL" id="OYD16300.1"/>
    </source>
</evidence>
<dbReference type="SUPFAM" id="SSF51283">
    <property type="entry name" value="dUTPase-like"/>
    <property type="match status" value="1"/>
</dbReference>
<evidence type="ECO:0000256" key="1">
    <source>
        <dbReference type="ARBA" id="ARBA00006581"/>
    </source>
</evidence>
<dbReference type="InterPro" id="IPR036157">
    <property type="entry name" value="dUTPase-like_sf"/>
</dbReference>
<dbReference type="EMBL" id="NOZP01000056">
    <property type="protein sequence ID" value="OYD16300.1"/>
    <property type="molecule type" value="Genomic_DNA"/>
</dbReference>
<name>A0A235BV67_UNCW3</name>
<dbReference type="Pfam" id="PF00692">
    <property type="entry name" value="dUTPase"/>
    <property type="match status" value="1"/>
</dbReference>
<proteinExistence type="inferred from homology"/>
<gene>
    <name evidence="7" type="ORF">CH330_03210</name>
</gene>
<comment type="similarity">
    <text evidence="1">Belongs to the dUTPase family.</text>
</comment>
<accession>A0A235BV67</accession>
<evidence type="ECO:0000256" key="4">
    <source>
        <dbReference type="ARBA" id="ARBA00023080"/>
    </source>
</evidence>
<evidence type="ECO:0000256" key="2">
    <source>
        <dbReference type="ARBA" id="ARBA00012379"/>
    </source>
</evidence>